<comment type="caution">
    <text evidence="2">The sequence shown here is derived from an EMBL/GenBank/DDBJ whole genome shotgun (WGS) entry which is preliminary data.</text>
</comment>
<dbReference type="Proteomes" id="UP000237340">
    <property type="component" value="Unassembled WGS sequence"/>
</dbReference>
<keyword evidence="2" id="KW-0378">Hydrolase</keyword>
<evidence type="ECO:0000313" key="2">
    <source>
        <dbReference type="EMBL" id="POH62562.1"/>
    </source>
</evidence>
<dbReference type="SUPFAM" id="SSF109604">
    <property type="entry name" value="HD-domain/PDEase-like"/>
    <property type="match status" value="1"/>
</dbReference>
<proteinExistence type="predicted"/>
<feature type="region of interest" description="Disordered" evidence="1">
    <location>
        <begin position="1"/>
        <end position="23"/>
    </location>
</feature>
<dbReference type="PANTHER" id="PTHR46246">
    <property type="entry name" value="GUANOSINE-3',5'-BIS(DIPHOSPHATE) 3'-PYROPHOSPHOHYDROLASE MESH1"/>
    <property type="match status" value="1"/>
</dbReference>
<dbReference type="AlphaFoldDB" id="A0A2S3ZAS3"/>
<evidence type="ECO:0000256" key="1">
    <source>
        <dbReference type="SAM" id="MobiDB-lite"/>
    </source>
</evidence>
<gene>
    <name evidence="2" type="ORF">C3B61_17100</name>
</gene>
<accession>A0A2S3ZAS3</accession>
<dbReference type="RefSeq" id="WP_103461697.1">
    <property type="nucleotide sequence ID" value="NZ_PPXD01000026.1"/>
</dbReference>
<dbReference type="Pfam" id="PF13328">
    <property type="entry name" value="HD_4"/>
    <property type="match status" value="1"/>
</dbReference>
<reference evidence="2 3" key="1">
    <citation type="submission" date="2018-01" db="EMBL/GenBank/DDBJ databases">
        <title>Cryobacterium sp. nov., from glaciers in China.</title>
        <authorList>
            <person name="Liu Q."/>
            <person name="Xin Y.-H."/>
        </authorList>
    </citation>
    <scope>NUCLEOTIDE SEQUENCE [LARGE SCALE GENOMIC DNA]</scope>
    <source>
        <strain evidence="2 3">TMN-42</strain>
    </source>
</reference>
<dbReference type="EMBL" id="PPXD01000026">
    <property type="protein sequence ID" value="POH62562.1"/>
    <property type="molecule type" value="Genomic_DNA"/>
</dbReference>
<name>A0A2S3ZAS3_9MICO</name>
<dbReference type="PANTHER" id="PTHR46246:SF1">
    <property type="entry name" value="GUANOSINE-3',5'-BIS(DIPHOSPHATE) 3'-PYROPHOSPHOHYDROLASE MESH1"/>
    <property type="match status" value="1"/>
</dbReference>
<dbReference type="GO" id="GO:0008893">
    <property type="term" value="F:guanosine-3',5'-bis(diphosphate) 3'-diphosphatase activity"/>
    <property type="evidence" value="ECO:0007669"/>
    <property type="project" value="TreeGrafter"/>
</dbReference>
<evidence type="ECO:0000313" key="3">
    <source>
        <dbReference type="Proteomes" id="UP000237340"/>
    </source>
</evidence>
<sequence>MTDTTAPSGAGPEQDDTAGQGSPAAGSLAAAIALAQAAHAGQVDKLGVAYIEHPLGVMSLVNTVPEKTVAVLHDVVEDTPITLDDLRAQGFDEPVVRAVDALTKRAGEPLAESMARVAADPLALVVKHADLAHNANPVRQAALPPEMSRRLTAKYTESARLLGTTLAAVLDRG</sequence>
<dbReference type="Gene3D" id="1.10.3210.10">
    <property type="entry name" value="Hypothetical protein af1432"/>
    <property type="match status" value="1"/>
</dbReference>
<protein>
    <submittedName>
        <fullName evidence="2">Phosphohydrolase</fullName>
    </submittedName>
</protein>
<dbReference type="InterPro" id="IPR052194">
    <property type="entry name" value="MESH1"/>
</dbReference>
<organism evidence="2 3">
    <name type="scientific">Cryobacterium zongtaii</name>
    <dbReference type="NCBI Taxonomy" id="1259217"/>
    <lineage>
        <taxon>Bacteria</taxon>
        <taxon>Bacillati</taxon>
        <taxon>Actinomycetota</taxon>
        <taxon>Actinomycetes</taxon>
        <taxon>Micrococcales</taxon>
        <taxon>Microbacteriaceae</taxon>
        <taxon>Cryobacterium</taxon>
    </lineage>
</organism>
<keyword evidence="3" id="KW-1185">Reference proteome</keyword>